<comment type="similarity">
    <text evidence="2">Belongs to the bacterial solute-binding protein 5 family.</text>
</comment>
<dbReference type="InterPro" id="IPR030678">
    <property type="entry name" value="Peptide/Ni-bd"/>
</dbReference>
<name>I3TF55_THEC1</name>
<dbReference type="OrthoDB" id="194307at2157"/>
<organism evidence="6 7">
    <name type="scientific">Thermogladius calderae (strain DSM 22663 / VKM B-2946 / 1633)</name>
    <dbReference type="NCBI Taxonomy" id="1184251"/>
    <lineage>
        <taxon>Archaea</taxon>
        <taxon>Thermoproteota</taxon>
        <taxon>Thermoprotei</taxon>
        <taxon>Desulfurococcales</taxon>
        <taxon>Desulfurococcaceae</taxon>
        <taxon>Thermogladius</taxon>
    </lineage>
</organism>
<keyword evidence="7" id="KW-1185">Reference proteome</keyword>
<evidence type="ECO:0000313" key="7">
    <source>
        <dbReference type="Proteomes" id="UP000005270"/>
    </source>
</evidence>
<evidence type="ECO:0000256" key="4">
    <source>
        <dbReference type="ARBA" id="ARBA00022729"/>
    </source>
</evidence>
<comment type="subcellular location">
    <subcellularLocation>
        <location evidence="1">Cell envelope</location>
    </subcellularLocation>
</comment>
<dbReference type="EMBL" id="CP003531">
    <property type="protein sequence ID" value="AFK51393.1"/>
    <property type="molecule type" value="Genomic_DNA"/>
</dbReference>
<evidence type="ECO:0000259" key="5">
    <source>
        <dbReference type="Pfam" id="PF00496"/>
    </source>
</evidence>
<dbReference type="KEGG" id="thg:TCELL_0970"/>
<dbReference type="Gene3D" id="3.10.105.10">
    <property type="entry name" value="Dipeptide-binding Protein, Domain 3"/>
    <property type="match status" value="1"/>
</dbReference>
<dbReference type="PIRSF" id="PIRSF002741">
    <property type="entry name" value="MppA"/>
    <property type="match status" value="1"/>
</dbReference>
<dbReference type="STRING" id="1184251.TCELL_0970"/>
<reference evidence="6 7" key="1">
    <citation type="journal article" date="2012" name="J. Bacteriol.">
        <title>Complete genome sequence of the hyperthermophilic cellulolytic Crenarchaeon 'Thermogladius cellulolyticus' 1633.</title>
        <authorList>
            <person name="Mardanov A.V."/>
            <person name="Kochetkova T.V."/>
            <person name="Beletsky A.V."/>
            <person name="Bonch-Osmolovskaya E.A."/>
            <person name="Ravin N.V."/>
            <person name="Skryabin K.G."/>
        </authorList>
    </citation>
    <scope>NUCLEOTIDE SEQUENCE [LARGE SCALE GENOMIC DNA]</scope>
    <source>
        <strain evidence="7">DSM 22663 / VKM B-2946 / 1633</strain>
    </source>
</reference>
<proteinExistence type="inferred from homology"/>
<keyword evidence="3" id="KW-0813">Transport</keyword>
<dbReference type="Gene3D" id="3.90.76.10">
    <property type="entry name" value="Dipeptide-binding Protein, Domain 1"/>
    <property type="match status" value="1"/>
</dbReference>
<sequence>MRRGIFIAVAVVLVAAVAVASYYYLAIRPAQPTTTTPAYAEKIVIGVTDKVTDLDPSNAYDFFTWEVLTNIMDGLVKYKPGTDQLVPGIAANWSVSADGSEWVFKLRNNVYFCDGRQVTAQDVVRSVKRVMKIQGDPSWLVTEFVDDVVALDNFTVKFKLKTPASYFLALAATPPYFPVSPNYPDDKIVSDATWGGAGPYCIKDFKRDEYIVLEANPYYYGEKPMTKTVVIKFYRDATSLRLALENGEVDIAWRTLRPQDYVALGSNPNFVVESIPGSFIRYIIVNTKMSPVDNVLVRRAIAAALNRSEIAERVFFGTMTPLYSLVPAGMWSHIDAFKDAYGPGPNLTLARELLRQAGYSESNKLKLELWYTPTHYGDTEADVATLIKSQLEATGLIQVEVKSAEWATYVDNARNGRMMLSLFGWYPDYIDPDDFLSPFLLSTANKWTGSGYANSTVDNLLREAMVKTSQSEREALYVQVQRILAEDAPFIPLLQGNLMVVHSKNVHGVEIGPPMLMPYYTIYKTTG</sequence>
<evidence type="ECO:0000256" key="3">
    <source>
        <dbReference type="ARBA" id="ARBA00022448"/>
    </source>
</evidence>
<dbReference type="eggNOG" id="arCOG01534">
    <property type="taxonomic scope" value="Archaea"/>
</dbReference>
<dbReference type="InterPro" id="IPR039424">
    <property type="entry name" value="SBP_5"/>
</dbReference>
<dbReference type="Gene3D" id="3.40.190.10">
    <property type="entry name" value="Periplasmic binding protein-like II"/>
    <property type="match status" value="1"/>
</dbReference>
<evidence type="ECO:0000256" key="2">
    <source>
        <dbReference type="ARBA" id="ARBA00005695"/>
    </source>
</evidence>
<protein>
    <submittedName>
        <fullName evidence="6">Extracellular solute-binding protein, family 5</fullName>
    </submittedName>
</protein>
<evidence type="ECO:0000313" key="6">
    <source>
        <dbReference type="EMBL" id="AFK51393.1"/>
    </source>
</evidence>
<dbReference type="InterPro" id="IPR000914">
    <property type="entry name" value="SBP_5_dom"/>
</dbReference>
<dbReference type="Proteomes" id="UP000005270">
    <property type="component" value="Chromosome"/>
</dbReference>
<dbReference type="GeneID" id="13013288"/>
<dbReference type="RefSeq" id="WP_014737643.1">
    <property type="nucleotide sequence ID" value="NC_017954.1"/>
</dbReference>
<dbReference type="PANTHER" id="PTHR30290">
    <property type="entry name" value="PERIPLASMIC BINDING COMPONENT OF ABC TRANSPORTER"/>
    <property type="match status" value="1"/>
</dbReference>
<dbReference type="AlphaFoldDB" id="I3TF55"/>
<dbReference type="PANTHER" id="PTHR30290:SF10">
    <property type="entry name" value="PERIPLASMIC OLIGOPEPTIDE-BINDING PROTEIN-RELATED"/>
    <property type="match status" value="1"/>
</dbReference>
<dbReference type="GO" id="GO:0042597">
    <property type="term" value="C:periplasmic space"/>
    <property type="evidence" value="ECO:0007669"/>
    <property type="project" value="UniProtKB-ARBA"/>
</dbReference>
<dbReference type="CDD" id="cd08519">
    <property type="entry name" value="PBP2_NikA_DppA_OppA_like_20"/>
    <property type="match status" value="1"/>
</dbReference>
<dbReference type="GO" id="GO:0043190">
    <property type="term" value="C:ATP-binding cassette (ABC) transporter complex"/>
    <property type="evidence" value="ECO:0007669"/>
    <property type="project" value="InterPro"/>
</dbReference>
<dbReference type="GO" id="GO:1904680">
    <property type="term" value="F:peptide transmembrane transporter activity"/>
    <property type="evidence" value="ECO:0007669"/>
    <property type="project" value="TreeGrafter"/>
</dbReference>
<dbReference type="FunFam" id="3.10.105.10:FF:000012">
    <property type="entry name" value="Peptide/nickel transport system substrate-binding protein"/>
    <property type="match status" value="1"/>
</dbReference>
<dbReference type="HOGENOM" id="CLU_017028_7_2_2"/>
<dbReference type="InParanoid" id="I3TF55"/>
<gene>
    <name evidence="6" type="ordered locus">TCELL_0970</name>
</gene>
<feature type="domain" description="Solute-binding protein family 5" evidence="5">
    <location>
        <begin position="85"/>
        <end position="446"/>
    </location>
</feature>
<dbReference type="Pfam" id="PF00496">
    <property type="entry name" value="SBP_bac_5"/>
    <property type="match status" value="1"/>
</dbReference>
<dbReference type="SUPFAM" id="SSF53850">
    <property type="entry name" value="Periplasmic binding protein-like II"/>
    <property type="match status" value="1"/>
</dbReference>
<accession>I3TF55</accession>
<dbReference type="GO" id="GO:0015833">
    <property type="term" value="P:peptide transport"/>
    <property type="evidence" value="ECO:0007669"/>
    <property type="project" value="TreeGrafter"/>
</dbReference>
<evidence type="ECO:0000256" key="1">
    <source>
        <dbReference type="ARBA" id="ARBA00004196"/>
    </source>
</evidence>
<keyword evidence="4" id="KW-0732">Signal</keyword>